<comment type="similarity">
    <text evidence="6">Belongs to the protein kinase superfamily.</text>
</comment>
<evidence type="ECO:0000256" key="7">
    <source>
        <dbReference type="SAM" id="MobiDB-lite"/>
    </source>
</evidence>
<dbReference type="GO" id="GO:0007165">
    <property type="term" value="P:signal transduction"/>
    <property type="evidence" value="ECO:0007669"/>
    <property type="project" value="TreeGrafter"/>
</dbReference>
<keyword evidence="10" id="KW-1185">Reference proteome</keyword>
<evidence type="ECO:0000256" key="5">
    <source>
        <dbReference type="PROSITE-ProRule" id="PRU10141"/>
    </source>
</evidence>
<feature type="region of interest" description="Disordered" evidence="7">
    <location>
        <begin position="263"/>
        <end position="305"/>
    </location>
</feature>
<dbReference type="PROSITE" id="PS00108">
    <property type="entry name" value="PROTEIN_KINASE_ST"/>
    <property type="match status" value="1"/>
</dbReference>
<dbReference type="SUPFAM" id="SSF56112">
    <property type="entry name" value="Protein kinase-like (PK-like)"/>
    <property type="match status" value="1"/>
</dbReference>
<dbReference type="AlphaFoldDB" id="A0A9E7ENW5"/>
<evidence type="ECO:0000256" key="2">
    <source>
        <dbReference type="ARBA" id="ARBA00022741"/>
    </source>
</evidence>
<accession>A0A9E7ENW5</accession>
<dbReference type="InterPro" id="IPR008271">
    <property type="entry name" value="Ser/Thr_kinase_AS"/>
</dbReference>
<name>A0A9E7ENW5_9LILI</name>
<sequence length="444" mass="49418">MGIGGWHRGQVIGRGSSATVSLATALPSGEVFAVKSAELSRSAILQREQRILCSLDSPYVISCFGFDLSLYYDLFMEYAPGGSLSDEISRRGGRLDEVAIRTHTCDVLRGLDYLHSRGVVHCDVKGRNVLIGSDGRAKIADLGCARRIRGDEEEVEGDCQRLRGTPVFMAPEVARGEEQGPAADLWALGCTIIEMATGRPPWPDVSDPVSAIHRIAFSQETPRFPSWLSGEGKDFLGKCLRRDPRERWTAEQLLHHKFVASSSKHCPRSKPDADRSWVSPKSTLDPASWESLPEQDEETVEHLDDPSARIQPLVCSCGPNWTWEENWSTVRRDSDPIELMSWNSTGRADSTRDSPHSSHCSFDGNGNTSNSCNTSLAFVSRQREARFSESGNVSDNHEHRIQSKICYWLLCFHLLGYPLSSFPFCRCCCLICHARREMRGVLNG</sequence>
<dbReference type="FunFam" id="1.10.510.10:FF:000466">
    <property type="entry name" value="MAP kinase kinase kinase18"/>
    <property type="match status" value="1"/>
</dbReference>
<feature type="domain" description="Protein kinase" evidence="8">
    <location>
        <begin position="6"/>
        <end position="259"/>
    </location>
</feature>
<dbReference type="PANTHER" id="PTHR48011:SF4">
    <property type="entry name" value="MITOGEN-ACTIVATED PROTEIN KINASE KINASE KINASE 19"/>
    <property type="match status" value="1"/>
</dbReference>
<protein>
    <recommendedName>
        <fullName evidence="8">Protein kinase domain-containing protein</fullName>
    </recommendedName>
</protein>
<keyword evidence="2 5" id="KW-0547">Nucleotide-binding</keyword>
<keyword evidence="3" id="KW-0418">Kinase</keyword>
<keyword evidence="4 5" id="KW-0067">ATP-binding</keyword>
<evidence type="ECO:0000313" key="9">
    <source>
        <dbReference type="EMBL" id="URD80516.1"/>
    </source>
</evidence>
<dbReference type="InterPro" id="IPR017441">
    <property type="entry name" value="Protein_kinase_ATP_BS"/>
</dbReference>
<evidence type="ECO:0000256" key="3">
    <source>
        <dbReference type="ARBA" id="ARBA00022777"/>
    </source>
</evidence>
<keyword evidence="6" id="KW-0723">Serine/threonine-protein kinase</keyword>
<dbReference type="Gene3D" id="1.10.510.10">
    <property type="entry name" value="Transferase(Phosphotransferase) domain 1"/>
    <property type="match status" value="1"/>
</dbReference>
<evidence type="ECO:0000259" key="8">
    <source>
        <dbReference type="PROSITE" id="PS50011"/>
    </source>
</evidence>
<dbReference type="Proteomes" id="UP001055439">
    <property type="component" value="Chromosome 10"/>
</dbReference>
<dbReference type="PANTHER" id="PTHR48011">
    <property type="entry name" value="CCR4-NOT TRANSCRIPTIONAL COMPLEX SUBUNIT CAF120-RELATED"/>
    <property type="match status" value="1"/>
</dbReference>
<keyword evidence="1" id="KW-0808">Transferase</keyword>
<dbReference type="CDD" id="cd06606">
    <property type="entry name" value="STKc_MAPKKK"/>
    <property type="match status" value="1"/>
</dbReference>
<dbReference type="EMBL" id="CP097503">
    <property type="protein sequence ID" value="URD80516.1"/>
    <property type="molecule type" value="Genomic_DNA"/>
</dbReference>
<dbReference type="GO" id="GO:0004674">
    <property type="term" value="F:protein serine/threonine kinase activity"/>
    <property type="evidence" value="ECO:0007669"/>
    <property type="project" value="UniProtKB-KW"/>
</dbReference>
<dbReference type="SMART" id="SM00220">
    <property type="entry name" value="S_TKc"/>
    <property type="match status" value="1"/>
</dbReference>
<dbReference type="OrthoDB" id="275301at2759"/>
<organism evidence="9 10">
    <name type="scientific">Musa troglodytarum</name>
    <name type="common">fe'i banana</name>
    <dbReference type="NCBI Taxonomy" id="320322"/>
    <lineage>
        <taxon>Eukaryota</taxon>
        <taxon>Viridiplantae</taxon>
        <taxon>Streptophyta</taxon>
        <taxon>Embryophyta</taxon>
        <taxon>Tracheophyta</taxon>
        <taxon>Spermatophyta</taxon>
        <taxon>Magnoliopsida</taxon>
        <taxon>Liliopsida</taxon>
        <taxon>Zingiberales</taxon>
        <taxon>Musaceae</taxon>
        <taxon>Musa</taxon>
    </lineage>
</organism>
<evidence type="ECO:0000256" key="4">
    <source>
        <dbReference type="ARBA" id="ARBA00022840"/>
    </source>
</evidence>
<evidence type="ECO:0000256" key="1">
    <source>
        <dbReference type="ARBA" id="ARBA00022679"/>
    </source>
</evidence>
<dbReference type="GO" id="GO:0005524">
    <property type="term" value="F:ATP binding"/>
    <property type="evidence" value="ECO:0007669"/>
    <property type="project" value="UniProtKB-UniRule"/>
</dbReference>
<dbReference type="InterPro" id="IPR052751">
    <property type="entry name" value="Plant_MAPKKK"/>
</dbReference>
<feature type="binding site" evidence="5">
    <location>
        <position position="35"/>
    </location>
    <ligand>
        <name>ATP</name>
        <dbReference type="ChEBI" id="CHEBI:30616"/>
    </ligand>
</feature>
<dbReference type="InterPro" id="IPR000719">
    <property type="entry name" value="Prot_kinase_dom"/>
</dbReference>
<reference evidence="9" key="1">
    <citation type="submission" date="2022-05" db="EMBL/GenBank/DDBJ databases">
        <title>The Musa troglodytarum L. genome provides insights into the mechanism of non-climacteric behaviour and enrichment of carotenoids.</title>
        <authorList>
            <person name="Wang J."/>
        </authorList>
    </citation>
    <scope>NUCLEOTIDE SEQUENCE</scope>
    <source>
        <tissue evidence="9">Leaf</tissue>
    </source>
</reference>
<evidence type="ECO:0000313" key="10">
    <source>
        <dbReference type="Proteomes" id="UP001055439"/>
    </source>
</evidence>
<dbReference type="PROSITE" id="PS00107">
    <property type="entry name" value="PROTEIN_KINASE_ATP"/>
    <property type="match status" value="1"/>
</dbReference>
<dbReference type="PROSITE" id="PS50011">
    <property type="entry name" value="PROTEIN_KINASE_DOM"/>
    <property type="match status" value="1"/>
</dbReference>
<dbReference type="Pfam" id="PF00069">
    <property type="entry name" value="Pkinase"/>
    <property type="match status" value="1"/>
</dbReference>
<gene>
    <name evidence="9" type="ORF">MUK42_02429</name>
</gene>
<dbReference type="InterPro" id="IPR011009">
    <property type="entry name" value="Kinase-like_dom_sf"/>
</dbReference>
<evidence type="ECO:0000256" key="6">
    <source>
        <dbReference type="RuleBase" id="RU000304"/>
    </source>
</evidence>
<proteinExistence type="inferred from homology"/>